<evidence type="ECO:0000313" key="4">
    <source>
        <dbReference type="Proteomes" id="UP000676310"/>
    </source>
</evidence>
<proteinExistence type="predicted"/>
<protein>
    <recommendedName>
        <fullName evidence="2">Rhodopsin domain-containing protein</fullName>
    </recommendedName>
</protein>
<gene>
    <name evidence="3" type="ORF">ALTATR162_LOCUS3656</name>
</gene>
<evidence type="ECO:0000313" key="3">
    <source>
        <dbReference type="EMBL" id="CAG5155426.1"/>
    </source>
</evidence>
<dbReference type="GeneID" id="67015236"/>
<dbReference type="OrthoDB" id="5401779at2759"/>
<dbReference type="RefSeq" id="XP_043167199.1">
    <property type="nucleotide sequence ID" value="XM_043311264.1"/>
</dbReference>
<feature type="domain" description="Rhodopsin" evidence="2">
    <location>
        <begin position="29"/>
        <end position="90"/>
    </location>
</feature>
<dbReference type="Proteomes" id="UP000676310">
    <property type="component" value="Unassembled WGS sequence"/>
</dbReference>
<dbReference type="InterPro" id="IPR049326">
    <property type="entry name" value="Rhodopsin_dom_fungi"/>
</dbReference>
<name>A0A8J2N463_9PLEO</name>
<keyword evidence="1" id="KW-0472">Membrane</keyword>
<comment type="caution">
    <text evidence="3">The sequence shown here is derived from an EMBL/GenBank/DDBJ whole genome shotgun (WGS) entry which is preliminary data.</text>
</comment>
<dbReference type="AlphaFoldDB" id="A0A8J2N463"/>
<reference evidence="3" key="1">
    <citation type="submission" date="2021-05" db="EMBL/GenBank/DDBJ databases">
        <authorList>
            <person name="Stam R."/>
        </authorList>
    </citation>
    <scope>NUCLEOTIDE SEQUENCE</scope>
    <source>
        <strain evidence="3">CS162</strain>
    </source>
</reference>
<keyword evidence="1" id="KW-1133">Transmembrane helix</keyword>
<evidence type="ECO:0000256" key="1">
    <source>
        <dbReference type="SAM" id="Phobius"/>
    </source>
</evidence>
<feature type="transmembrane region" description="Helical" evidence="1">
    <location>
        <begin position="12"/>
        <end position="34"/>
    </location>
</feature>
<evidence type="ECO:0000259" key="2">
    <source>
        <dbReference type="Pfam" id="PF20684"/>
    </source>
</evidence>
<keyword evidence="4" id="KW-1185">Reference proteome</keyword>
<dbReference type="EMBL" id="CAJRGZ010000017">
    <property type="protein sequence ID" value="CAG5155426.1"/>
    <property type="molecule type" value="Genomic_DNA"/>
</dbReference>
<keyword evidence="1" id="KW-0812">Transmembrane</keyword>
<dbReference type="Pfam" id="PF20684">
    <property type="entry name" value="Fung_rhodopsin"/>
    <property type="match status" value="1"/>
</dbReference>
<organism evidence="3 4">
    <name type="scientific">Alternaria atra</name>
    <dbReference type="NCBI Taxonomy" id="119953"/>
    <lineage>
        <taxon>Eukaryota</taxon>
        <taxon>Fungi</taxon>
        <taxon>Dikarya</taxon>
        <taxon>Ascomycota</taxon>
        <taxon>Pezizomycotina</taxon>
        <taxon>Dothideomycetes</taxon>
        <taxon>Pleosporomycetidae</taxon>
        <taxon>Pleosporales</taxon>
        <taxon>Pleosporineae</taxon>
        <taxon>Pleosporaceae</taxon>
        <taxon>Alternaria</taxon>
        <taxon>Alternaria sect. Ulocladioides</taxon>
    </lineage>
</organism>
<sequence>MADLKQTLIILWLFRLPMAISIALTRCAILIFFIRTFNIFIGGFRVDSLADVAYQGDVTYGIGTTLMWAIAQISTGIIVACCPHLRPLFECMLPHRLTHLTTGRSKPTSKVSQASQSPRLVLLSPRDQSRAGSITVTTAIAVERDGYMPPQPPPIVSIHDG</sequence>
<accession>A0A8J2N463</accession>